<evidence type="ECO:0000313" key="2">
    <source>
        <dbReference type="EMBL" id="VDO71198.1"/>
    </source>
</evidence>
<dbReference type="AlphaFoldDB" id="A0A183JGY9"/>
<protein>
    <submittedName>
        <fullName evidence="4">Cystatin domain-containing protein</fullName>
    </submittedName>
</protein>
<proteinExistence type="predicted"/>
<dbReference type="EMBL" id="UZAK01001740">
    <property type="protein sequence ID" value="VDO71198.1"/>
    <property type="molecule type" value="Genomic_DNA"/>
</dbReference>
<accession>A0A183JGY9</accession>
<evidence type="ECO:0000313" key="3">
    <source>
        <dbReference type="Proteomes" id="UP000279833"/>
    </source>
</evidence>
<reference evidence="4" key="1">
    <citation type="submission" date="2016-06" db="UniProtKB">
        <authorList>
            <consortium name="WormBaseParasite"/>
        </authorList>
    </citation>
    <scope>IDENTIFICATION</scope>
</reference>
<sequence length="85" mass="9614">MLMYSGHEEENAPQTQAIAQILSREARNEPKGWESHRYVISGASFKTKKKGVTMNAIQCYAPTNDSNDDDKDRSYKELQSTIAEC</sequence>
<evidence type="ECO:0000256" key="1">
    <source>
        <dbReference type="SAM" id="MobiDB-lite"/>
    </source>
</evidence>
<keyword evidence="3" id="KW-1185">Reference proteome</keyword>
<reference evidence="2 3" key="2">
    <citation type="submission" date="2018-11" db="EMBL/GenBank/DDBJ databases">
        <authorList>
            <consortium name="Pathogen Informatics"/>
        </authorList>
    </citation>
    <scope>NUCLEOTIDE SEQUENCE [LARGE SCALE GENOMIC DNA]</scope>
    <source>
        <strain evidence="2">Dakar</strain>
        <strain evidence="3">Dakar, Senegal</strain>
    </source>
</reference>
<name>A0A183JGY9_9TREM</name>
<organism evidence="4">
    <name type="scientific">Schistosoma curassoni</name>
    <dbReference type="NCBI Taxonomy" id="6186"/>
    <lineage>
        <taxon>Eukaryota</taxon>
        <taxon>Metazoa</taxon>
        <taxon>Spiralia</taxon>
        <taxon>Lophotrochozoa</taxon>
        <taxon>Platyhelminthes</taxon>
        <taxon>Trematoda</taxon>
        <taxon>Digenea</taxon>
        <taxon>Strigeidida</taxon>
        <taxon>Schistosomatoidea</taxon>
        <taxon>Schistosomatidae</taxon>
        <taxon>Schistosoma</taxon>
    </lineage>
</organism>
<dbReference type="Proteomes" id="UP000279833">
    <property type="component" value="Unassembled WGS sequence"/>
</dbReference>
<dbReference type="WBParaSite" id="SCUD_0000196101-mRNA-1">
    <property type="protein sequence ID" value="SCUD_0000196101-mRNA-1"/>
    <property type="gene ID" value="SCUD_0000196101"/>
</dbReference>
<gene>
    <name evidence="2" type="ORF">SCUD_LOCUS1962</name>
</gene>
<evidence type="ECO:0000313" key="4">
    <source>
        <dbReference type="WBParaSite" id="SCUD_0000196101-mRNA-1"/>
    </source>
</evidence>
<feature type="region of interest" description="Disordered" evidence="1">
    <location>
        <begin position="62"/>
        <end position="85"/>
    </location>
</feature>